<organism evidence="2 3">
    <name type="scientific">Aduncisulcus paluster</name>
    <dbReference type="NCBI Taxonomy" id="2918883"/>
    <lineage>
        <taxon>Eukaryota</taxon>
        <taxon>Metamonada</taxon>
        <taxon>Carpediemonas-like organisms</taxon>
        <taxon>Aduncisulcus</taxon>
    </lineage>
</organism>
<gene>
    <name evidence="2" type="ORF">ADUPG1_012641</name>
</gene>
<proteinExistence type="predicted"/>
<protein>
    <submittedName>
        <fullName evidence="2">Uncharacterized protein</fullName>
    </submittedName>
</protein>
<dbReference type="Proteomes" id="UP001057375">
    <property type="component" value="Unassembled WGS sequence"/>
</dbReference>
<evidence type="ECO:0000313" key="3">
    <source>
        <dbReference type="Proteomes" id="UP001057375"/>
    </source>
</evidence>
<keyword evidence="3" id="KW-1185">Reference proteome</keyword>
<sequence length="107" mass="11601">MIEVRVEGGEEVRPKPLPLPVAGVVTRICVGSSEDLLCCWIDATKTVYGEYDGPLGVAGEPTPLEVDVDDLDAREDEGELGVKSKKKREGEREGEEGFKCGHNRSNS</sequence>
<evidence type="ECO:0000313" key="2">
    <source>
        <dbReference type="EMBL" id="GKT24146.1"/>
    </source>
</evidence>
<evidence type="ECO:0000256" key="1">
    <source>
        <dbReference type="SAM" id="MobiDB-lite"/>
    </source>
</evidence>
<name>A0ABQ5K3E2_9EUKA</name>
<dbReference type="EMBL" id="BQXS01012507">
    <property type="protein sequence ID" value="GKT24146.1"/>
    <property type="molecule type" value="Genomic_DNA"/>
</dbReference>
<reference evidence="2" key="1">
    <citation type="submission" date="2022-03" db="EMBL/GenBank/DDBJ databases">
        <title>Draft genome sequence of Aduncisulcus paluster, a free-living microaerophilic Fornicata.</title>
        <authorList>
            <person name="Yuyama I."/>
            <person name="Kume K."/>
            <person name="Tamura T."/>
            <person name="Inagaki Y."/>
            <person name="Hashimoto T."/>
        </authorList>
    </citation>
    <scope>NUCLEOTIDE SEQUENCE</scope>
    <source>
        <strain evidence="2">NY0171</strain>
    </source>
</reference>
<feature type="region of interest" description="Disordered" evidence="1">
    <location>
        <begin position="72"/>
        <end position="107"/>
    </location>
</feature>
<comment type="caution">
    <text evidence="2">The sequence shown here is derived from an EMBL/GenBank/DDBJ whole genome shotgun (WGS) entry which is preliminary data.</text>
</comment>
<accession>A0ABQ5K3E2</accession>
<feature type="compositionally biased region" description="Basic and acidic residues" evidence="1">
    <location>
        <begin position="88"/>
        <end position="99"/>
    </location>
</feature>